<evidence type="ECO:0000313" key="1">
    <source>
        <dbReference type="EMBL" id="OKP14883.1"/>
    </source>
</evidence>
<sequence length="228" mass="25866">MTKPSWFEPTNNISEVSEPSADAFALDPSMDFQKIRCLWLISFIQDLRTFMGFSSRFYVQGLSTYPSLYQAVLHLRDEFQRSNSSASVTLGTSPSDYDRLTCLFSICLMMQESISSPPIDAMSNSFWSSGLDILDGALMQSRGLWDFSVQNLRPFLHQHLVETYPDALQKIEYVRRMTEVLGQVSLEARIGVEKCLLNMLCRTNDAQTVFLVDDGWTPDSLLSSMHGQ</sequence>
<organism evidence="1 2">
    <name type="scientific">Penicillium subrubescens</name>
    <dbReference type="NCBI Taxonomy" id="1316194"/>
    <lineage>
        <taxon>Eukaryota</taxon>
        <taxon>Fungi</taxon>
        <taxon>Dikarya</taxon>
        <taxon>Ascomycota</taxon>
        <taxon>Pezizomycotina</taxon>
        <taxon>Eurotiomycetes</taxon>
        <taxon>Eurotiomycetidae</taxon>
        <taxon>Eurotiales</taxon>
        <taxon>Aspergillaceae</taxon>
        <taxon>Penicillium</taxon>
    </lineage>
</organism>
<reference evidence="1 2" key="1">
    <citation type="submission" date="2016-10" db="EMBL/GenBank/DDBJ databases">
        <title>Genome sequence of the ascomycete fungus Penicillium subrubescens.</title>
        <authorList>
            <person name="De Vries R.P."/>
            <person name="Peng M."/>
            <person name="Dilokpimol A."/>
            <person name="Hilden K."/>
            <person name="Makela M.R."/>
            <person name="Grigoriev I."/>
            <person name="Riley R."/>
            <person name="Granchi Z."/>
        </authorList>
    </citation>
    <scope>NUCLEOTIDE SEQUENCE [LARGE SCALE GENOMIC DNA]</scope>
    <source>
        <strain evidence="1 2">CBS 132785</strain>
    </source>
</reference>
<keyword evidence="2" id="KW-1185">Reference proteome</keyword>
<dbReference type="EMBL" id="MNBE01000056">
    <property type="protein sequence ID" value="OKP14883.1"/>
    <property type="molecule type" value="Genomic_DNA"/>
</dbReference>
<dbReference type="STRING" id="1316194.A0A1Q5UQY3"/>
<accession>A0A1Q5UQY3</accession>
<comment type="caution">
    <text evidence="1">The sequence shown here is derived from an EMBL/GenBank/DDBJ whole genome shotgun (WGS) entry which is preliminary data.</text>
</comment>
<name>A0A1Q5UQY3_9EURO</name>
<gene>
    <name evidence="1" type="ORF">PENSUB_5479</name>
</gene>
<proteinExistence type="predicted"/>
<dbReference type="AlphaFoldDB" id="A0A1Q5UQY3"/>
<protein>
    <submittedName>
        <fullName evidence="1">Uncharacterized protein</fullName>
    </submittedName>
</protein>
<dbReference type="Proteomes" id="UP000186955">
    <property type="component" value="Unassembled WGS sequence"/>
</dbReference>
<evidence type="ECO:0000313" key="2">
    <source>
        <dbReference type="Proteomes" id="UP000186955"/>
    </source>
</evidence>